<reference evidence="3 4" key="1">
    <citation type="journal article" date="2019" name="Sci. Rep.">
        <title>Orb-weaving spider Araneus ventricosus genome elucidates the spidroin gene catalogue.</title>
        <authorList>
            <person name="Kono N."/>
            <person name="Nakamura H."/>
            <person name="Ohtoshi R."/>
            <person name="Moran D.A.P."/>
            <person name="Shinohara A."/>
            <person name="Yoshida Y."/>
            <person name="Fujiwara M."/>
            <person name="Mori M."/>
            <person name="Tomita M."/>
            <person name="Arakawa K."/>
        </authorList>
    </citation>
    <scope>NUCLEOTIDE SEQUENCE [LARGE SCALE GENOMIC DNA]</scope>
</reference>
<sequence length="285" mass="32723">MDDRAIDGIFLGCLDNLPPVSSKIVRIFTSSTFTDMSMERNALMEEVYPRIKDFCREKHGLEFQVVDMRWGVRDEATDDHMTTDLCMREIENCQRLSMGPNFVTFLGQKYGYRPIPTIIDGKEFRMIHDTLGLMSQDTSLLDRWYREDTNAVPSVFVLQPISSVLVNFNNKMARYQGGLPLDGVGLPHLLMCWGQSLGFETGRAQVRDPFSFKRHSLCVPDDIKFTDRASYSKTFALQGDPVDQHVQSRSTFTHFVIQAHSLYSLPRQAVTSHEIIWYIQAYLLS</sequence>
<evidence type="ECO:0000313" key="3">
    <source>
        <dbReference type="EMBL" id="GBO04816.1"/>
    </source>
</evidence>
<keyword evidence="4" id="KW-1185">Reference proteome</keyword>
<dbReference type="AlphaFoldDB" id="A0A4Y2TZM9"/>
<dbReference type="PANTHER" id="PTHR19871:SF14">
    <property type="entry name" value="DUF4062 DOMAIN-CONTAINING PROTEIN"/>
    <property type="match status" value="1"/>
</dbReference>
<dbReference type="PANTHER" id="PTHR19871">
    <property type="entry name" value="BETA TRANSDUCIN-RELATED PROTEIN"/>
    <property type="match status" value="1"/>
</dbReference>
<dbReference type="OrthoDB" id="2325716at2759"/>
<evidence type="ECO:0000313" key="2">
    <source>
        <dbReference type="EMBL" id="GBO04809.1"/>
    </source>
</evidence>
<dbReference type="EMBL" id="BGPR01031621">
    <property type="protein sequence ID" value="GBO04809.1"/>
    <property type="molecule type" value="Genomic_DNA"/>
</dbReference>
<dbReference type="InterPro" id="IPR025139">
    <property type="entry name" value="DUF4062"/>
</dbReference>
<feature type="domain" description="DUF4062" evidence="1">
    <location>
        <begin position="26"/>
        <end position="113"/>
    </location>
</feature>
<evidence type="ECO:0000259" key="1">
    <source>
        <dbReference type="Pfam" id="PF13271"/>
    </source>
</evidence>
<organism evidence="3 4">
    <name type="scientific">Araneus ventricosus</name>
    <name type="common">Orbweaver spider</name>
    <name type="synonym">Epeira ventricosa</name>
    <dbReference type="NCBI Taxonomy" id="182803"/>
    <lineage>
        <taxon>Eukaryota</taxon>
        <taxon>Metazoa</taxon>
        <taxon>Ecdysozoa</taxon>
        <taxon>Arthropoda</taxon>
        <taxon>Chelicerata</taxon>
        <taxon>Arachnida</taxon>
        <taxon>Araneae</taxon>
        <taxon>Araneomorphae</taxon>
        <taxon>Entelegynae</taxon>
        <taxon>Araneoidea</taxon>
        <taxon>Araneidae</taxon>
        <taxon>Araneus</taxon>
    </lineage>
</organism>
<dbReference type="Pfam" id="PF13271">
    <property type="entry name" value="DUF4062"/>
    <property type="match status" value="1"/>
</dbReference>
<name>A0A4Y2TZM9_ARAVE</name>
<proteinExistence type="predicted"/>
<gene>
    <name evidence="3" type="primary">NWD2_6</name>
    <name evidence="2" type="synonym">NWD2_2</name>
    <name evidence="3" type="ORF">AVEN_203936_1</name>
    <name evidence="2" type="ORF">AVEN_20628_1</name>
</gene>
<dbReference type="InterPro" id="IPR052752">
    <property type="entry name" value="NACHT-WD_repeat"/>
</dbReference>
<accession>A0A4Y2TZM9</accession>
<dbReference type="EMBL" id="BGPR01031624">
    <property type="protein sequence ID" value="GBO04816.1"/>
    <property type="molecule type" value="Genomic_DNA"/>
</dbReference>
<comment type="caution">
    <text evidence="3">The sequence shown here is derived from an EMBL/GenBank/DDBJ whole genome shotgun (WGS) entry which is preliminary data.</text>
</comment>
<protein>
    <submittedName>
        <fullName evidence="3">NACHT and WD repeat domain-containing protein 2</fullName>
    </submittedName>
</protein>
<dbReference type="Proteomes" id="UP000499080">
    <property type="component" value="Unassembled WGS sequence"/>
</dbReference>
<evidence type="ECO:0000313" key="4">
    <source>
        <dbReference type="Proteomes" id="UP000499080"/>
    </source>
</evidence>